<gene>
    <name evidence="1" type="ORF">D8798_03220</name>
</gene>
<dbReference type="RefSeq" id="WP_125382242.1">
    <property type="nucleotide sequence ID" value="NZ_RJPM01000002.1"/>
</dbReference>
<name>A0A3R9MHX4_STRCR</name>
<dbReference type="Proteomes" id="UP000272213">
    <property type="component" value="Unassembled WGS sequence"/>
</dbReference>
<reference evidence="1 2" key="1">
    <citation type="submission" date="2018-11" db="EMBL/GenBank/DDBJ databases">
        <title>Species Designations Belie Phenotypic and Genotypic Heterogeneity in Oral Streptococci.</title>
        <authorList>
            <person name="Velsko I."/>
        </authorList>
    </citation>
    <scope>NUCLEOTIDE SEQUENCE [LARGE SCALE GENOMIC DNA]</scope>
    <source>
        <strain evidence="1 2">BCA6</strain>
    </source>
</reference>
<comment type="caution">
    <text evidence="1">The sequence shown here is derived from an EMBL/GenBank/DDBJ whole genome shotgun (WGS) entry which is preliminary data.</text>
</comment>
<sequence length="87" mass="10351">MEELKNTDKKGLSTKRKIGKTTYEVLVHFNENTTETMQDKLIKIMLRKLRRQLDEKKMILIKKPLTSSNRKNSKVYSNFMWCKACII</sequence>
<dbReference type="EMBL" id="RJPM01000002">
    <property type="protein sequence ID" value="RSJ76831.1"/>
    <property type="molecule type" value="Genomic_DNA"/>
</dbReference>
<evidence type="ECO:0000313" key="2">
    <source>
        <dbReference type="Proteomes" id="UP000272213"/>
    </source>
</evidence>
<organism evidence="1 2">
    <name type="scientific">Streptococcus cristatus</name>
    <dbReference type="NCBI Taxonomy" id="45634"/>
    <lineage>
        <taxon>Bacteria</taxon>
        <taxon>Bacillati</taxon>
        <taxon>Bacillota</taxon>
        <taxon>Bacilli</taxon>
        <taxon>Lactobacillales</taxon>
        <taxon>Streptococcaceae</taxon>
        <taxon>Streptococcus</taxon>
    </lineage>
</organism>
<evidence type="ECO:0000313" key="1">
    <source>
        <dbReference type="EMBL" id="RSJ76831.1"/>
    </source>
</evidence>
<accession>A0A3R9MHX4</accession>
<proteinExistence type="predicted"/>
<dbReference type="Pfam" id="PF14202">
    <property type="entry name" value="TnpW"/>
    <property type="match status" value="1"/>
</dbReference>
<dbReference type="AlphaFoldDB" id="A0A3R9MHX4"/>
<dbReference type="InterPro" id="IPR026990">
    <property type="entry name" value="TnpW"/>
</dbReference>
<protein>
    <submittedName>
        <fullName evidence="1">Uncharacterized protein</fullName>
    </submittedName>
</protein>